<evidence type="ECO:0000256" key="5">
    <source>
        <dbReference type="ARBA" id="ARBA00023136"/>
    </source>
</evidence>
<evidence type="ECO:0000256" key="4">
    <source>
        <dbReference type="ARBA" id="ARBA00022989"/>
    </source>
</evidence>
<comment type="caution">
    <text evidence="9">The sequence shown here is derived from an EMBL/GenBank/DDBJ whole genome shotgun (WGS) entry which is preliminary data.</text>
</comment>
<dbReference type="RefSeq" id="WP_235725822.1">
    <property type="nucleotide sequence ID" value="NZ_JAPKFM010000004.1"/>
</dbReference>
<comment type="subcellular location">
    <subcellularLocation>
        <location evidence="1">Cell membrane</location>
        <topology evidence="1">Multi-pass membrane protein</topology>
    </subcellularLocation>
</comment>
<name>A0A9X3D2R1_9ACTN</name>
<dbReference type="Pfam" id="PF13396">
    <property type="entry name" value="PLDc_N"/>
    <property type="match status" value="1"/>
</dbReference>
<keyword evidence="5 6" id="KW-0472">Membrane</keyword>
<dbReference type="GO" id="GO:0005886">
    <property type="term" value="C:plasma membrane"/>
    <property type="evidence" value="ECO:0007669"/>
    <property type="project" value="UniProtKB-SubCell"/>
</dbReference>
<dbReference type="EMBL" id="JAPKFM010000004">
    <property type="protein sequence ID" value="MCX2963752.1"/>
    <property type="molecule type" value="Genomic_DNA"/>
</dbReference>
<sequence>MWDSFWDFIWYTIVIFAFVAYLIVLWHIIIDLFRDKSSGWIKAVWIIFLILLPYITAIVYLLVKGRGMAERQNEAVKEAKQATDSYIQSVATAKSPAEQIADAKQLLDSGTITQQEFDSLKAKALS</sequence>
<dbReference type="Pfam" id="PF09851">
    <property type="entry name" value="SHOCT"/>
    <property type="match status" value="1"/>
</dbReference>
<proteinExistence type="predicted"/>
<dbReference type="Proteomes" id="UP001143347">
    <property type="component" value="Unassembled WGS sequence"/>
</dbReference>
<evidence type="ECO:0000259" key="8">
    <source>
        <dbReference type="Pfam" id="PF13396"/>
    </source>
</evidence>
<keyword evidence="10" id="KW-1185">Reference proteome</keyword>
<keyword evidence="3 6" id="KW-0812">Transmembrane</keyword>
<gene>
    <name evidence="9" type="ORF">OSB52_06550</name>
</gene>
<feature type="domain" description="SHOCT" evidence="7">
    <location>
        <begin position="98"/>
        <end position="125"/>
    </location>
</feature>
<evidence type="ECO:0000313" key="9">
    <source>
        <dbReference type="EMBL" id="MCX2963752.1"/>
    </source>
</evidence>
<evidence type="ECO:0000256" key="1">
    <source>
        <dbReference type="ARBA" id="ARBA00004651"/>
    </source>
</evidence>
<evidence type="ECO:0000256" key="6">
    <source>
        <dbReference type="SAM" id="Phobius"/>
    </source>
</evidence>
<accession>A0A9X3D2R1</accession>
<dbReference type="InterPro" id="IPR027379">
    <property type="entry name" value="CLS_N"/>
</dbReference>
<keyword evidence="2" id="KW-1003">Cell membrane</keyword>
<feature type="domain" description="Cardiolipin synthase N-terminal" evidence="8">
    <location>
        <begin position="19"/>
        <end position="63"/>
    </location>
</feature>
<evidence type="ECO:0000256" key="2">
    <source>
        <dbReference type="ARBA" id="ARBA00022475"/>
    </source>
</evidence>
<keyword evidence="4 6" id="KW-1133">Transmembrane helix</keyword>
<protein>
    <submittedName>
        <fullName evidence="9">SHOCT domain-containing protein</fullName>
    </submittedName>
</protein>
<organism evidence="9 10">
    <name type="scientific">Gordonia aquimaris</name>
    <dbReference type="NCBI Taxonomy" id="2984863"/>
    <lineage>
        <taxon>Bacteria</taxon>
        <taxon>Bacillati</taxon>
        <taxon>Actinomycetota</taxon>
        <taxon>Actinomycetes</taxon>
        <taxon>Mycobacteriales</taxon>
        <taxon>Gordoniaceae</taxon>
        <taxon>Gordonia</taxon>
    </lineage>
</organism>
<feature type="transmembrane region" description="Helical" evidence="6">
    <location>
        <begin position="42"/>
        <end position="63"/>
    </location>
</feature>
<feature type="transmembrane region" description="Helical" evidence="6">
    <location>
        <begin position="9"/>
        <end position="30"/>
    </location>
</feature>
<evidence type="ECO:0000313" key="10">
    <source>
        <dbReference type="Proteomes" id="UP001143347"/>
    </source>
</evidence>
<dbReference type="InterPro" id="IPR018649">
    <property type="entry name" value="SHOCT"/>
</dbReference>
<reference evidence="9" key="1">
    <citation type="submission" date="2022-10" db="EMBL/GenBank/DDBJ databases">
        <title>WGS of marine actinomycetes from Thailand.</title>
        <authorList>
            <person name="Thawai C."/>
        </authorList>
    </citation>
    <scope>NUCLEOTIDE SEQUENCE</scope>
    <source>
        <strain evidence="9">SW21</strain>
    </source>
</reference>
<evidence type="ECO:0000256" key="3">
    <source>
        <dbReference type="ARBA" id="ARBA00022692"/>
    </source>
</evidence>
<dbReference type="AlphaFoldDB" id="A0A9X3D2R1"/>
<evidence type="ECO:0000259" key="7">
    <source>
        <dbReference type="Pfam" id="PF09851"/>
    </source>
</evidence>